<evidence type="ECO:0000313" key="4">
    <source>
        <dbReference type="EMBL" id="MFD2028356.1"/>
    </source>
</evidence>
<dbReference type="PANTHER" id="PTHR43877">
    <property type="entry name" value="AMINOALKYLPHOSPHONATE N-ACETYLTRANSFERASE-RELATED-RELATED"/>
    <property type="match status" value="1"/>
</dbReference>
<name>A0ABW4VCH8_9MICO</name>
<dbReference type="RefSeq" id="WP_377200048.1">
    <property type="nucleotide sequence ID" value="NZ_JBHUHF010000001.1"/>
</dbReference>
<organism evidence="4 5">
    <name type="scientific">Promicromonospora aerolata</name>
    <dbReference type="NCBI Taxonomy" id="195749"/>
    <lineage>
        <taxon>Bacteria</taxon>
        <taxon>Bacillati</taxon>
        <taxon>Actinomycetota</taxon>
        <taxon>Actinomycetes</taxon>
        <taxon>Micrococcales</taxon>
        <taxon>Promicromonosporaceae</taxon>
        <taxon>Promicromonospora</taxon>
    </lineage>
</organism>
<dbReference type="SUPFAM" id="SSF55729">
    <property type="entry name" value="Acyl-CoA N-acyltransferases (Nat)"/>
    <property type="match status" value="1"/>
</dbReference>
<dbReference type="InterPro" id="IPR050832">
    <property type="entry name" value="Bact_Acetyltransf"/>
</dbReference>
<dbReference type="Gene3D" id="3.40.630.30">
    <property type="match status" value="1"/>
</dbReference>
<protein>
    <submittedName>
        <fullName evidence="4">GNAT family N-acetyltransferase</fullName>
        <ecNumber evidence="4">2.3.1.-</ecNumber>
    </submittedName>
</protein>
<keyword evidence="2 4" id="KW-0012">Acyltransferase</keyword>
<evidence type="ECO:0000313" key="5">
    <source>
        <dbReference type="Proteomes" id="UP001597338"/>
    </source>
</evidence>
<gene>
    <name evidence="4" type="ORF">ACFSL2_22870</name>
</gene>
<evidence type="ECO:0000259" key="3">
    <source>
        <dbReference type="PROSITE" id="PS51186"/>
    </source>
</evidence>
<dbReference type="EMBL" id="JBHUHF010000001">
    <property type="protein sequence ID" value="MFD2028356.1"/>
    <property type="molecule type" value="Genomic_DNA"/>
</dbReference>
<dbReference type="PROSITE" id="PS51186">
    <property type="entry name" value="GNAT"/>
    <property type="match status" value="1"/>
</dbReference>
<sequence>MIIRSSTAHVRPGMLDEFRAFIEDGITEFASLDGFLGDEIVVGPDTLTYVSRWRDTAALVGYAGPGWRTEPVVLEDEDRFLLEPLRVRHVELRQAAPDDAPGIADVWHAAWGDGHRGLVPPELEALRTRASFGPRAQSRVPGTTVAVAGVGDGEVIGFVTVEGDEVEQLFVAAPHRGSGLAGHLLSDGEHRVAAAGHAEVWLAVVAGNDWARRFYARQGWSDTGPLDYHAETADGWVPVPTRRYVKRLADRPEAVPVTRPGR</sequence>
<dbReference type="SUPFAM" id="SSF54909">
    <property type="entry name" value="Dimeric alpha+beta barrel"/>
    <property type="match status" value="1"/>
</dbReference>
<reference evidence="5" key="1">
    <citation type="journal article" date="2019" name="Int. J. Syst. Evol. Microbiol.">
        <title>The Global Catalogue of Microorganisms (GCM) 10K type strain sequencing project: providing services to taxonomists for standard genome sequencing and annotation.</title>
        <authorList>
            <consortium name="The Broad Institute Genomics Platform"/>
            <consortium name="The Broad Institute Genome Sequencing Center for Infectious Disease"/>
            <person name="Wu L."/>
            <person name="Ma J."/>
        </authorList>
    </citation>
    <scope>NUCLEOTIDE SEQUENCE [LARGE SCALE GENOMIC DNA]</scope>
    <source>
        <strain evidence="5">CCM 7043</strain>
    </source>
</reference>
<evidence type="ECO:0000256" key="1">
    <source>
        <dbReference type="ARBA" id="ARBA00022679"/>
    </source>
</evidence>
<comment type="caution">
    <text evidence="4">The sequence shown here is derived from an EMBL/GenBank/DDBJ whole genome shotgun (WGS) entry which is preliminary data.</text>
</comment>
<accession>A0ABW4VCH8</accession>
<evidence type="ECO:0000256" key="2">
    <source>
        <dbReference type="ARBA" id="ARBA00023315"/>
    </source>
</evidence>
<dbReference type="GO" id="GO:0016746">
    <property type="term" value="F:acyltransferase activity"/>
    <property type="evidence" value="ECO:0007669"/>
    <property type="project" value="UniProtKB-KW"/>
</dbReference>
<dbReference type="Proteomes" id="UP001597338">
    <property type="component" value="Unassembled WGS sequence"/>
</dbReference>
<proteinExistence type="predicted"/>
<dbReference type="InterPro" id="IPR000182">
    <property type="entry name" value="GNAT_dom"/>
</dbReference>
<feature type="domain" description="N-acetyltransferase" evidence="3">
    <location>
        <begin position="90"/>
        <end position="246"/>
    </location>
</feature>
<keyword evidence="1 4" id="KW-0808">Transferase</keyword>
<dbReference type="InterPro" id="IPR016181">
    <property type="entry name" value="Acyl_CoA_acyltransferase"/>
</dbReference>
<dbReference type="CDD" id="cd04301">
    <property type="entry name" value="NAT_SF"/>
    <property type="match status" value="1"/>
</dbReference>
<dbReference type="InterPro" id="IPR011008">
    <property type="entry name" value="Dimeric_a/b-barrel"/>
</dbReference>
<dbReference type="EC" id="2.3.1.-" evidence="4"/>
<dbReference type="Pfam" id="PF00583">
    <property type="entry name" value="Acetyltransf_1"/>
    <property type="match status" value="1"/>
</dbReference>
<keyword evidence="5" id="KW-1185">Reference proteome</keyword>